<evidence type="ECO:0000256" key="1">
    <source>
        <dbReference type="ARBA" id="ARBA00000385"/>
    </source>
</evidence>
<dbReference type="Gene3D" id="3.30.2350.10">
    <property type="entry name" value="Pseudouridine synthase"/>
    <property type="match status" value="1"/>
</dbReference>
<feature type="domain" description="tRNA pseudouridine synthase II TruB subfamily 1 C-terminal" evidence="7">
    <location>
        <begin position="235"/>
        <end position="297"/>
    </location>
</feature>
<dbReference type="GO" id="GO:0003723">
    <property type="term" value="F:RNA binding"/>
    <property type="evidence" value="ECO:0007669"/>
    <property type="project" value="InterPro"/>
</dbReference>
<evidence type="ECO:0000313" key="9">
    <source>
        <dbReference type="EMBL" id="HIS77934.1"/>
    </source>
</evidence>
<feature type="domain" description="Pseudouridine synthase II N-terminal" evidence="6">
    <location>
        <begin position="23"/>
        <end position="172"/>
    </location>
</feature>
<evidence type="ECO:0000259" key="7">
    <source>
        <dbReference type="Pfam" id="PF09157"/>
    </source>
</evidence>
<dbReference type="Proteomes" id="UP000824141">
    <property type="component" value="Unassembled WGS sequence"/>
</dbReference>
<organism evidence="9 10">
    <name type="scientific">Candidatus Caccousia stercoris</name>
    <dbReference type="NCBI Taxonomy" id="2840723"/>
    <lineage>
        <taxon>Bacteria</taxon>
        <taxon>Bacillati</taxon>
        <taxon>Bacillota</taxon>
        <taxon>Clostridia</taxon>
        <taxon>Eubacteriales</taxon>
        <taxon>Oscillospiraceae</taxon>
        <taxon>Oscillospiraceae incertae sedis</taxon>
        <taxon>Candidatus Caccousia</taxon>
    </lineage>
</organism>
<dbReference type="Pfam" id="PF16198">
    <property type="entry name" value="TruB_C_2"/>
    <property type="match status" value="1"/>
</dbReference>
<dbReference type="PANTHER" id="PTHR13767">
    <property type="entry name" value="TRNA-PSEUDOURIDINE SYNTHASE"/>
    <property type="match status" value="1"/>
</dbReference>
<gene>
    <name evidence="5 9" type="primary">truB</name>
    <name evidence="9" type="ORF">IAD03_01045</name>
</gene>
<sequence length="312" mass="33408">MTGVFILDKPEGFTSFDAVAVARRLFGQKKIGHTGTLDPMATGVLPLLLGRATRAEALLPDTEKEYQAAFALGTRTDTGDRTGQAIGQTDARISREALAAVLPRFRGDILQIPPMYSAIKKDGKRLYELARKGIEVEREARPITIARLELLSFDEERQAGELLVSCSKGTYIRALIEDLAAAAGTLGTMTALRRTRACGFSLADAVPLDEARRLAETDDLSALVRPVEGLFSVYPAVTVSAAQAARFANGGALDAARTSLRGKALPDGERLRVLGPDMRFLGLAETAGGELRVLRLFCGPAPADPGRKETQA</sequence>
<dbReference type="InterPro" id="IPR014780">
    <property type="entry name" value="tRNA_psdUridine_synth_TruB"/>
</dbReference>
<dbReference type="EMBL" id="DVJM01000018">
    <property type="protein sequence ID" value="HIS77934.1"/>
    <property type="molecule type" value="Genomic_DNA"/>
</dbReference>
<dbReference type="SUPFAM" id="SSF55120">
    <property type="entry name" value="Pseudouridine synthase"/>
    <property type="match status" value="1"/>
</dbReference>
<proteinExistence type="inferred from homology"/>
<evidence type="ECO:0000259" key="8">
    <source>
        <dbReference type="Pfam" id="PF16198"/>
    </source>
</evidence>
<reference evidence="9" key="2">
    <citation type="journal article" date="2021" name="PeerJ">
        <title>Extensive microbial diversity within the chicken gut microbiome revealed by metagenomics and culture.</title>
        <authorList>
            <person name="Gilroy R."/>
            <person name="Ravi A."/>
            <person name="Getino M."/>
            <person name="Pursley I."/>
            <person name="Horton D.L."/>
            <person name="Alikhan N.F."/>
            <person name="Baker D."/>
            <person name="Gharbi K."/>
            <person name="Hall N."/>
            <person name="Watson M."/>
            <person name="Adriaenssens E.M."/>
            <person name="Foster-Nyarko E."/>
            <person name="Jarju S."/>
            <person name="Secka A."/>
            <person name="Antonio M."/>
            <person name="Oren A."/>
            <person name="Chaudhuri R.R."/>
            <person name="La Ragione R."/>
            <person name="Hildebrand F."/>
            <person name="Pallen M.J."/>
        </authorList>
    </citation>
    <scope>NUCLEOTIDE SEQUENCE</scope>
    <source>
        <strain evidence="9">6086</strain>
    </source>
</reference>
<name>A0A9D1K0R8_9FIRM</name>
<dbReference type="EC" id="5.4.99.25" evidence="5"/>
<dbReference type="GO" id="GO:0160148">
    <property type="term" value="F:tRNA pseudouridine(55) synthase activity"/>
    <property type="evidence" value="ECO:0007669"/>
    <property type="project" value="UniProtKB-EC"/>
</dbReference>
<dbReference type="GO" id="GO:1990481">
    <property type="term" value="P:mRNA pseudouridine synthesis"/>
    <property type="evidence" value="ECO:0007669"/>
    <property type="project" value="TreeGrafter"/>
</dbReference>
<reference evidence="9" key="1">
    <citation type="submission" date="2020-10" db="EMBL/GenBank/DDBJ databases">
        <authorList>
            <person name="Gilroy R."/>
        </authorList>
    </citation>
    <scope>NUCLEOTIDE SEQUENCE</scope>
    <source>
        <strain evidence="9">6086</strain>
    </source>
</reference>
<protein>
    <recommendedName>
        <fullName evidence="5">tRNA pseudouridine synthase B</fullName>
        <ecNumber evidence="5">5.4.99.25</ecNumber>
    </recommendedName>
    <alternativeName>
        <fullName evidence="5">tRNA pseudouridine(55) synthase</fullName>
        <shortName evidence="5">Psi55 synthase</shortName>
    </alternativeName>
    <alternativeName>
        <fullName evidence="5">tRNA pseudouridylate synthase</fullName>
    </alternativeName>
    <alternativeName>
        <fullName evidence="5">tRNA-uridine isomerase</fullName>
    </alternativeName>
</protein>
<accession>A0A9D1K0R8</accession>
<dbReference type="InterPro" id="IPR032819">
    <property type="entry name" value="TruB_C"/>
</dbReference>
<dbReference type="PANTHER" id="PTHR13767:SF2">
    <property type="entry name" value="PSEUDOURIDYLATE SYNTHASE TRUB1"/>
    <property type="match status" value="1"/>
</dbReference>
<comment type="catalytic activity">
    <reaction evidence="1 5">
        <text>uridine(55) in tRNA = pseudouridine(55) in tRNA</text>
        <dbReference type="Rhea" id="RHEA:42532"/>
        <dbReference type="Rhea" id="RHEA-COMP:10101"/>
        <dbReference type="Rhea" id="RHEA-COMP:10102"/>
        <dbReference type="ChEBI" id="CHEBI:65314"/>
        <dbReference type="ChEBI" id="CHEBI:65315"/>
        <dbReference type="EC" id="5.4.99.25"/>
    </reaction>
</comment>
<evidence type="ECO:0000313" key="10">
    <source>
        <dbReference type="Proteomes" id="UP000824141"/>
    </source>
</evidence>
<dbReference type="GO" id="GO:0031119">
    <property type="term" value="P:tRNA pseudouridine synthesis"/>
    <property type="evidence" value="ECO:0007669"/>
    <property type="project" value="UniProtKB-UniRule"/>
</dbReference>
<comment type="function">
    <text evidence="5">Responsible for synthesis of pseudouridine from uracil-55 in the psi GC loop of transfer RNAs.</text>
</comment>
<dbReference type="Pfam" id="PF01509">
    <property type="entry name" value="TruB_N"/>
    <property type="match status" value="1"/>
</dbReference>
<dbReference type="InterPro" id="IPR002501">
    <property type="entry name" value="PsdUridine_synth_N"/>
</dbReference>
<evidence type="ECO:0000256" key="4">
    <source>
        <dbReference type="ARBA" id="ARBA00023235"/>
    </source>
</evidence>
<comment type="caution">
    <text evidence="9">The sequence shown here is derived from an EMBL/GenBank/DDBJ whole genome shotgun (WGS) entry which is preliminary data.</text>
</comment>
<dbReference type="InterPro" id="IPR015240">
    <property type="entry name" value="tRNA_sdUridine_synth_fam1_C"/>
</dbReference>
<keyword evidence="4 5" id="KW-0413">Isomerase</keyword>
<evidence type="ECO:0000256" key="5">
    <source>
        <dbReference type="HAMAP-Rule" id="MF_01080"/>
    </source>
</evidence>
<dbReference type="NCBIfam" id="TIGR00431">
    <property type="entry name" value="TruB"/>
    <property type="match status" value="1"/>
</dbReference>
<feature type="active site" description="Nucleophile" evidence="5">
    <location>
        <position position="38"/>
    </location>
</feature>
<dbReference type="InterPro" id="IPR020103">
    <property type="entry name" value="PsdUridine_synth_cat_dom_sf"/>
</dbReference>
<dbReference type="AlphaFoldDB" id="A0A9D1K0R8"/>
<dbReference type="HAMAP" id="MF_01080">
    <property type="entry name" value="TruB_bact"/>
    <property type="match status" value="1"/>
</dbReference>
<evidence type="ECO:0000256" key="3">
    <source>
        <dbReference type="ARBA" id="ARBA00022694"/>
    </source>
</evidence>
<feature type="domain" description="tRNA pseudouridylate synthase B C-terminal" evidence="8">
    <location>
        <begin position="173"/>
        <end position="231"/>
    </location>
</feature>
<dbReference type="Pfam" id="PF09157">
    <property type="entry name" value="TruB-C_2"/>
    <property type="match status" value="1"/>
</dbReference>
<keyword evidence="3 5" id="KW-0819">tRNA processing</keyword>
<evidence type="ECO:0000259" key="6">
    <source>
        <dbReference type="Pfam" id="PF01509"/>
    </source>
</evidence>
<evidence type="ECO:0000256" key="2">
    <source>
        <dbReference type="ARBA" id="ARBA00005642"/>
    </source>
</evidence>
<comment type="similarity">
    <text evidence="2 5">Belongs to the pseudouridine synthase TruB family. Type 1 subfamily.</text>
</comment>
<dbReference type="CDD" id="cd02573">
    <property type="entry name" value="PseudoU_synth_EcTruB"/>
    <property type="match status" value="1"/>
</dbReference>